<dbReference type="KEGG" id="geo:Geob_3427"/>
<dbReference type="HOGENOM" id="CLU_007383_11_4_7"/>
<dbReference type="PANTHER" id="PTHR48079">
    <property type="entry name" value="PROTEIN YEEZ"/>
    <property type="match status" value="1"/>
</dbReference>
<dbReference type="OrthoDB" id="9808276at2"/>
<organism evidence="2 3">
    <name type="scientific">Geotalea daltonii (strain DSM 22248 / JCM 15807 / FRC-32)</name>
    <name type="common">Geobacter daltonii</name>
    <dbReference type="NCBI Taxonomy" id="316067"/>
    <lineage>
        <taxon>Bacteria</taxon>
        <taxon>Pseudomonadati</taxon>
        <taxon>Thermodesulfobacteriota</taxon>
        <taxon>Desulfuromonadia</taxon>
        <taxon>Geobacterales</taxon>
        <taxon>Geobacteraceae</taxon>
        <taxon>Geotalea</taxon>
    </lineage>
</organism>
<evidence type="ECO:0000313" key="3">
    <source>
        <dbReference type="Proteomes" id="UP000007721"/>
    </source>
</evidence>
<keyword evidence="3" id="KW-1185">Reference proteome</keyword>
<dbReference type="eggNOG" id="COG0451">
    <property type="taxonomic scope" value="Bacteria"/>
</dbReference>
<dbReference type="GO" id="GO:0004029">
    <property type="term" value="F:aldehyde dehydrogenase (NAD+) activity"/>
    <property type="evidence" value="ECO:0007669"/>
    <property type="project" value="TreeGrafter"/>
</dbReference>
<evidence type="ECO:0000259" key="1">
    <source>
        <dbReference type="Pfam" id="PF01370"/>
    </source>
</evidence>
<dbReference type="SUPFAM" id="SSF51735">
    <property type="entry name" value="NAD(P)-binding Rossmann-fold domains"/>
    <property type="match status" value="1"/>
</dbReference>
<dbReference type="Proteomes" id="UP000007721">
    <property type="component" value="Chromosome"/>
</dbReference>
<dbReference type="PANTHER" id="PTHR48079:SF6">
    <property type="entry name" value="NAD(P)-BINDING DOMAIN-CONTAINING PROTEIN-RELATED"/>
    <property type="match status" value="1"/>
</dbReference>
<dbReference type="CDD" id="cd05266">
    <property type="entry name" value="SDR_a4"/>
    <property type="match status" value="1"/>
</dbReference>
<dbReference type="AlphaFoldDB" id="B9M5L1"/>
<protein>
    <submittedName>
        <fullName evidence="2">NAD-dependent nucleoside-5'-diphosphate-sugar epimerase/dehydratase</fullName>
    </submittedName>
</protein>
<dbReference type="Gene3D" id="3.40.50.720">
    <property type="entry name" value="NAD(P)-binding Rossmann-like Domain"/>
    <property type="match status" value="1"/>
</dbReference>
<dbReference type="InterPro" id="IPR051783">
    <property type="entry name" value="NAD(P)-dependent_oxidoreduct"/>
</dbReference>
<proteinExistence type="predicted"/>
<evidence type="ECO:0000313" key="2">
    <source>
        <dbReference type="EMBL" id="ACM21770.1"/>
    </source>
</evidence>
<gene>
    <name evidence="2" type="ordered locus">Geob_3427</name>
</gene>
<dbReference type="Pfam" id="PF01370">
    <property type="entry name" value="Epimerase"/>
    <property type="match status" value="1"/>
</dbReference>
<reference evidence="2 3" key="1">
    <citation type="submission" date="2009-01" db="EMBL/GenBank/DDBJ databases">
        <title>Complete sequence of Geobacter sp. FRC-32.</title>
        <authorList>
            <consortium name="US DOE Joint Genome Institute"/>
            <person name="Lucas S."/>
            <person name="Copeland A."/>
            <person name="Lapidus A."/>
            <person name="Glavina del Rio T."/>
            <person name="Dalin E."/>
            <person name="Tice H."/>
            <person name="Bruce D."/>
            <person name="Goodwin L."/>
            <person name="Pitluck S."/>
            <person name="Saunders E."/>
            <person name="Brettin T."/>
            <person name="Detter J.C."/>
            <person name="Han C."/>
            <person name="Larimer F."/>
            <person name="Land M."/>
            <person name="Hauser L."/>
            <person name="Kyrpides N."/>
            <person name="Ovchinnikova G."/>
            <person name="Kostka J."/>
            <person name="Richardson P."/>
        </authorList>
    </citation>
    <scope>NUCLEOTIDE SEQUENCE [LARGE SCALE GENOMIC DNA]</scope>
    <source>
        <strain evidence="3">DSM 22248 / JCM 15807 / FRC-32</strain>
    </source>
</reference>
<dbReference type="InterPro" id="IPR001509">
    <property type="entry name" value="Epimerase_deHydtase"/>
</dbReference>
<dbReference type="STRING" id="316067.Geob_3427"/>
<feature type="domain" description="NAD-dependent epimerase/dehydratase" evidence="1">
    <location>
        <begin position="6"/>
        <end position="212"/>
    </location>
</feature>
<dbReference type="RefSeq" id="WP_012648498.1">
    <property type="nucleotide sequence ID" value="NC_011979.1"/>
</dbReference>
<dbReference type="InterPro" id="IPR036291">
    <property type="entry name" value="NAD(P)-bd_dom_sf"/>
</dbReference>
<sequence length="288" mass="31150">MKNVVIIGCGDIGKRVAAIFKETGATITALSRAEAKMGQLQTLGIRGISGDLDDPASLADLPLKDALVYYLAPPPGGGYQDSRMRNFCATIKAENGPRRIIYMSTSGVYGDCGDAVVTEETPPNPQTARAKRRFDAETVLQGWGKEQKVEVIILRVTGIYGPGRLPVTQLASGQPLLYEHLSPPTNRVHAADLARICVAAADKGEDGDIFNISDGQTGTMTQYFNAAADLLGFPRPRQVSHEEAHQVMSPLMLSYISETRRMDNGKMLRKLGVKLLYPSLEDGLKACV</sequence>
<name>B9M5L1_GEODF</name>
<dbReference type="EMBL" id="CP001390">
    <property type="protein sequence ID" value="ACM21770.1"/>
    <property type="molecule type" value="Genomic_DNA"/>
</dbReference>
<dbReference type="GO" id="GO:0005737">
    <property type="term" value="C:cytoplasm"/>
    <property type="evidence" value="ECO:0007669"/>
    <property type="project" value="TreeGrafter"/>
</dbReference>
<accession>B9M5L1</accession>